<dbReference type="InterPro" id="IPR039261">
    <property type="entry name" value="FNR_nucleotide-bd"/>
</dbReference>
<keyword evidence="6 13" id="KW-0812">Transmembrane</keyword>
<feature type="chain" id="PRO_5013918142" description="ferric-chelate reductase (NADPH)" evidence="14">
    <location>
        <begin position="19"/>
        <end position="601"/>
    </location>
</feature>
<evidence type="ECO:0000256" key="11">
    <source>
        <dbReference type="ARBA" id="ARBA00023136"/>
    </source>
</evidence>
<keyword evidence="9" id="KW-0560">Oxidoreductase</keyword>
<dbReference type="Proteomes" id="UP000225277">
    <property type="component" value="Unassembled WGS sequence"/>
</dbReference>
<dbReference type="RefSeq" id="XP_023623705.1">
    <property type="nucleotide sequence ID" value="XM_023767937.1"/>
</dbReference>
<evidence type="ECO:0000256" key="3">
    <source>
        <dbReference type="ARBA" id="ARBA00012668"/>
    </source>
</evidence>
<evidence type="ECO:0000256" key="7">
    <source>
        <dbReference type="ARBA" id="ARBA00022982"/>
    </source>
</evidence>
<dbReference type="SUPFAM" id="SSF52343">
    <property type="entry name" value="Ferredoxin reductase-like, C-terminal NADP-linked domain"/>
    <property type="match status" value="1"/>
</dbReference>
<evidence type="ECO:0000256" key="10">
    <source>
        <dbReference type="ARBA" id="ARBA00023065"/>
    </source>
</evidence>
<evidence type="ECO:0000256" key="8">
    <source>
        <dbReference type="ARBA" id="ARBA00022989"/>
    </source>
</evidence>
<dbReference type="SFLD" id="SFLDS00052">
    <property type="entry name" value="Ferric_Reductase_Domain"/>
    <property type="match status" value="1"/>
</dbReference>
<evidence type="ECO:0000256" key="12">
    <source>
        <dbReference type="ARBA" id="ARBA00048483"/>
    </source>
</evidence>
<dbReference type="EMBL" id="FJUY01000003">
    <property type="protein sequence ID" value="CZT16812.1"/>
    <property type="molecule type" value="Genomic_DNA"/>
</dbReference>
<dbReference type="GO" id="GO:0006826">
    <property type="term" value="P:iron ion transport"/>
    <property type="evidence" value="ECO:0007669"/>
    <property type="project" value="TreeGrafter"/>
</dbReference>
<keyword evidence="8 13" id="KW-1133">Transmembrane helix</keyword>
<dbReference type="InterPro" id="IPR013112">
    <property type="entry name" value="FAD-bd_8"/>
</dbReference>
<feature type="signal peptide" evidence="14">
    <location>
        <begin position="1"/>
        <end position="18"/>
    </location>
</feature>
<dbReference type="Pfam" id="PF08022">
    <property type="entry name" value="FAD_binding_8"/>
    <property type="match status" value="1"/>
</dbReference>
<keyword evidence="5" id="KW-1003">Cell membrane</keyword>
<dbReference type="SUPFAM" id="SSF63380">
    <property type="entry name" value="Riboflavin synthase domain-like"/>
    <property type="match status" value="1"/>
</dbReference>
<evidence type="ECO:0000256" key="13">
    <source>
        <dbReference type="SAM" id="Phobius"/>
    </source>
</evidence>
<dbReference type="PANTHER" id="PTHR32361:SF24">
    <property type="entry name" value="REDUCTASE, PUTATIVE (AFU_ORTHOLOGUE AFUA_3G10820)-RELATED"/>
    <property type="match status" value="1"/>
</dbReference>
<dbReference type="EC" id="1.16.1.9" evidence="3"/>
<dbReference type="GO" id="GO:0015677">
    <property type="term" value="P:copper ion import"/>
    <property type="evidence" value="ECO:0007669"/>
    <property type="project" value="TreeGrafter"/>
</dbReference>
<dbReference type="CDD" id="cd06186">
    <property type="entry name" value="NOX_Duox_like_FAD_NADP"/>
    <property type="match status" value="1"/>
</dbReference>
<dbReference type="GO" id="GO:0005886">
    <property type="term" value="C:plasma membrane"/>
    <property type="evidence" value="ECO:0007669"/>
    <property type="project" value="UniProtKB-SubCell"/>
</dbReference>
<dbReference type="InterPro" id="IPR017927">
    <property type="entry name" value="FAD-bd_FR_type"/>
</dbReference>
<gene>
    <name evidence="16" type="ORF">RCC_02646</name>
</gene>
<evidence type="ECO:0000259" key="15">
    <source>
        <dbReference type="PROSITE" id="PS51384"/>
    </source>
</evidence>
<feature type="transmembrane region" description="Helical" evidence="13">
    <location>
        <begin position="130"/>
        <end position="147"/>
    </location>
</feature>
<keyword evidence="14" id="KW-0732">Signal</keyword>
<dbReference type="STRING" id="112498.A0A2D3UMQ9"/>
<keyword evidence="4" id="KW-0813">Transport</keyword>
<feature type="transmembrane region" description="Helical" evidence="13">
    <location>
        <begin position="42"/>
        <end position="59"/>
    </location>
</feature>
<dbReference type="SFLD" id="SFLDG01168">
    <property type="entry name" value="Ferric_reductase_subgroup_(FRE"/>
    <property type="match status" value="1"/>
</dbReference>
<reference evidence="16 17" key="1">
    <citation type="submission" date="2016-03" db="EMBL/GenBank/DDBJ databases">
        <authorList>
            <person name="Ploux O."/>
        </authorList>
    </citation>
    <scope>NUCLEOTIDE SEQUENCE [LARGE SCALE GENOMIC DNA]</scope>
    <source>
        <strain evidence="16 17">URUG2</strain>
    </source>
</reference>
<keyword evidence="17" id="KW-1185">Reference proteome</keyword>
<sequence length="601" mass="67451">MLSRTWLLMAAAAPFVMADGGGHDPAEAAAGLLNDKTIKYTAVTWAIIIACLLVYRWTLNLIQHVRQLANLNHGTSSDGRQRYFSIPDEKWARIKRYFIVAPLFNRRHNREFRLSAAINVGTLPGRMQTFWLLGYFALNITFTVWNIDWSDGEKFRSQGLGRTGVLSVLNMIPLFLLAGRNNPLIWLLGISFDNYNLIHRWCGRIVVLEAVAHVAFWMSGKLIKNGAEKGWQIIGASMAGSTFILTGTIGFGAFCGLLLQSPSIIRHAFYEVFLHVHILLAMTSVVAVWMHLDGRPAQALLLGALVCWIFERLARVYLIVRNNFGKRGITKAEIEALPGDALRVTLRTSRLWKFHPGQHIYLYIPSIGMWTSHPFSIAWSEESADLASEKSLPMARQDIFAAQTKSTSLIIRRRTGFTDTLYKKAEQSKSGPLVTNAYVEGPYGNQSFQSYGTVMLFAAGVGITHQVPHVRDLVAAYANGTAATRKVVLIWIIQSPEHLEWIRPWMTQILGMEKRRDILKILLFVTRPRSTKEIHSPSASVQMFPGKPDVGALIAKEQEHQVGAMAISVCGTGGLSDDVRRGMRDRCENTEMDFFEEAFSW</sequence>
<evidence type="ECO:0000313" key="17">
    <source>
        <dbReference type="Proteomes" id="UP000225277"/>
    </source>
</evidence>
<dbReference type="GeneID" id="35597860"/>
<name>A0A2D3UMQ9_9PEZI</name>
<dbReference type="InterPro" id="IPR017938">
    <property type="entry name" value="Riboflavin_synthase-like_b-brl"/>
</dbReference>
<dbReference type="GO" id="GO:0052851">
    <property type="term" value="F:ferric-chelate reductase (NADPH) activity"/>
    <property type="evidence" value="ECO:0007669"/>
    <property type="project" value="UniProtKB-EC"/>
</dbReference>
<keyword evidence="10" id="KW-0406">Ion transport</keyword>
<comment type="catalytic activity">
    <reaction evidence="12">
        <text>2 a Fe(II)-siderophore + NADP(+) + H(+) = 2 a Fe(III)-siderophore + NADPH</text>
        <dbReference type="Rhea" id="RHEA:28795"/>
        <dbReference type="Rhea" id="RHEA-COMP:11342"/>
        <dbReference type="Rhea" id="RHEA-COMP:11344"/>
        <dbReference type="ChEBI" id="CHEBI:15378"/>
        <dbReference type="ChEBI" id="CHEBI:29033"/>
        <dbReference type="ChEBI" id="CHEBI:29034"/>
        <dbReference type="ChEBI" id="CHEBI:57783"/>
        <dbReference type="ChEBI" id="CHEBI:58349"/>
        <dbReference type="EC" id="1.16.1.9"/>
    </reaction>
</comment>
<feature type="domain" description="FAD-binding FR-type" evidence="15">
    <location>
        <begin position="324"/>
        <end position="449"/>
    </location>
</feature>
<keyword evidence="11 13" id="KW-0472">Membrane</keyword>
<dbReference type="AlphaFoldDB" id="A0A2D3UMQ9"/>
<evidence type="ECO:0000256" key="2">
    <source>
        <dbReference type="ARBA" id="ARBA00006278"/>
    </source>
</evidence>
<dbReference type="Gene3D" id="2.40.30.10">
    <property type="entry name" value="Translation factors"/>
    <property type="match status" value="1"/>
</dbReference>
<evidence type="ECO:0000256" key="5">
    <source>
        <dbReference type="ARBA" id="ARBA00022475"/>
    </source>
</evidence>
<comment type="similarity">
    <text evidence="2">Belongs to the ferric reductase (FRE) family.</text>
</comment>
<proteinExistence type="inferred from homology"/>
<feature type="transmembrane region" description="Helical" evidence="13">
    <location>
        <begin position="231"/>
        <end position="260"/>
    </location>
</feature>
<feature type="transmembrane region" description="Helical" evidence="13">
    <location>
        <begin position="201"/>
        <end position="219"/>
    </location>
</feature>
<evidence type="ECO:0000256" key="4">
    <source>
        <dbReference type="ARBA" id="ARBA00022448"/>
    </source>
</evidence>
<dbReference type="OrthoDB" id="4494341at2759"/>
<feature type="transmembrane region" description="Helical" evidence="13">
    <location>
        <begin position="159"/>
        <end position="180"/>
    </location>
</feature>
<evidence type="ECO:0000256" key="14">
    <source>
        <dbReference type="SAM" id="SignalP"/>
    </source>
</evidence>
<evidence type="ECO:0000256" key="9">
    <source>
        <dbReference type="ARBA" id="ARBA00023002"/>
    </source>
</evidence>
<comment type="subcellular location">
    <subcellularLocation>
        <location evidence="1">Cell membrane</location>
        <topology evidence="1">Multi-pass membrane protein</topology>
    </subcellularLocation>
</comment>
<dbReference type="PROSITE" id="PS51384">
    <property type="entry name" value="FAD_FR"/>
    <property type="match status" value="1"/>
</dbReference>
<dbReference type="GO" id="GO:0006879">
    <property type="term" value="P:intracellular iron ion homeostasis"/>
    <property type="evidence" value="ECO:0007669"/>
    <property type="project" value="TreeGrafter"/>
</dbReference>
<dbReference type="InterPro" id="IPR013130">
    <property type="entry name" value="Fe3_Rdtase_TM_dom"/>
</dbReference>
<dbReference type="PANTHER" id="PTHR32361">
    <property type="entry name" value="FERRIC/CUPRIC REDUCTASE TRANSMEMBRANE COMPONENT"/>
    <property type="match status" value="1"/>
</dbReference>
<dbReference type="InterPro" id="IPR013121">
    <property type="entry name" value="Fe_red_NAD-bd_6"/>
</dbReference>
<accession>A0A2D3UMQ9</accession>
<evidence type="ECO:0000313" key="16">
    <source>
        <dbReference type="EMBL" id="CZT16812.1"/>
    </source>
</evidence>
<dbReference type="Pfam" id="PF08030">
    <property type="entry name" value="NAD_binding_6"/>
    <property type="match status" value="1"/>
</dbReference>
<evidence type="ECO:0000256" key="1">
    <source>
        <dbReference type="ARBA" id="ARBA00004651"/>
    </source>
</evidence>
<dbReference type="Gene3D" id="3.40.50.80">
    <property type="entry name" value="Nucleotide-binding domain of ferredoxin-NADP reductase (FNR) module"/>
    <property type="match status" value="1"/>
</dbReference>
<evidence type="ECO:0000256" key="6">
    <source>
        <dbReference type="ARBA" id="ARBA00022692"/>
    </source>
</evidence>
<dbReference type="Pfam" id="PF01794">
    <property type="entry name" value="Ferric_reduct"/>
    <property type="match status" value="1"/>
</dbReference>
<protein>
    <recommendedName>
        <fullName evidence="3">ferric-chelate reductase (NADPH)</fullName>
        <ecNumber evidence="3">1.16.1.9</ecNumber>
    </recommendedName>
</protein>
<feature type="transmembrane region" description="Helical" evidence="13">
    <location>
        <begin position="272"/>
        <end position="292"/>
    </location>
</feature>
<organism evidence="16 17">
    <name type="scientific">Ramularia collo-cygni</name>
    <dbReference type="NCBI Taxonomy" id="112498"/>
    <lineage>
        <taxon>Eukaryota</taxon>
        <taxon>Fungi</taxon>
        <taxon>Dikarya</taxon>
        <taxon>Ascomycota</taxon>
        <taxon>Pezizomycotina</taxon>
        <taxon>Dothideomycetes</taxon>
        <taxon>Dothideomycetidae</taxon>
        <taxon>Mycosphaerellales</taxon>
        <taxon>Mycosphaerellaceae</taxon>
        <taxon>Ramularia</taxon>
    </lineage>
</organism>
<keyword evidence="7" id="KW-0249">Electron transport</keyword>
<dbReference type="InterPro" id="IPR051410">
    <property type="entry name" value="Ferric/Cupric_Reductase"/>
</dbReference>